<gene>
    <name evidence="3" type="ORF">FHX81_7691</name>
</gene>
<dbReference type="Proteomes" id="UP000316628">
    <property type="component" value="Unassembled WGS sequence"/>
</dbReference>
<keyword evidence="4" id="KW-1185">Reference proteome</keyword>
<name>A0A543JQX6_9PSEU</name>
<accession>A0A543JQX6</accession>
<feature type="domain" description="DUF4253" evidence="2">
    <location>
        <begin position="174"/>
        <end position="284"/>
    </location>
</feature>
<evidence type="ECO:0000313" key="4">
    <source>
        <dbReference type="Proteomes" id="UP000316628"/>
    </source>
</evidence>
<dbReference type="EMBL" id="VFPP01000001">
    <property type="protein sequence ID" value="TQM85218.1"/>
    <property type="molecule type" value="Genomic_DNA"/>
</dbReference>
<sequence length="284" mass="30120">MISEPLPAELRSLFAEGADAGRALPVPLPPGRPVVAEEDASGRPAFWLADAPAPAGLWPRLRAAHAESGLWPLLLDSLDDDDPDYRPWGNGEVLPDEMSSPDEHDPAALLARWWADCTSGDPDDVLSPAEREAVTAPFGRTWPGSAPHARPAADPGPIADGLAEHLLAGHPSLRLGLVAADRGADALTVAGWTGPTNHTGDTAEISAVVRGWEDRFGARVVGLGFATLVLSVATPPTTREAALAVAAEHFAFCPDNVWQGPAPQTLSAYADRLVNDHSWTFWWD</sequence>
<reference evidence="3 4" key="1">
    <citation type="submission" date="2019-06" db="EMBL/GenBank/DDBJ databases">
        <title>Sequencing the genomes of 1000 actinobacteria strains.</title>
        <authorList>
            <person name="Klenk H.-P."/>
        </authorList>
    </citation>
    <scope>NUCLEOTIDE SEQUENCE [LARGE SCALE GENOMIC DNA]</scope>
    <source>
        <strain evidence="3 4">DSM 45456</strain>
    </source>
</reference>
<evidence type="ECO:0000259" key="2">
    <source>
        <dbReference type="Pfam" id="PF14062"/>
    </source>
</evidence>
<proteinExistence type="predicted"/>
<dbReference type="AlphaFoldDB" id="A0A543JQX6"/>
<dbReference type="OrthoDB" id="7839592at2"/>
<dbReference type="Pfam" id="PF14062">
    <property type="entry name" value="DUF4253"/>
    <property type="match status" value="1"/>
</dbReference>
<comment type="caution">
    <text evidence="3">The sequence shown here is derived from an EMBL/GenBank/DDBJ whole genome shotgun (WGS) entry which is preliminary data.</text>
</comment>
<protein>
    <submittedName>
        <fullName evidence="3">Uncharacterized protein DUF4253</fullName>
    </submittedName>
</protein>
<organism evidence="3 4">
    <name type="scientific">Saccharothrix saharensis</name>
    <dbReference type="NCBI Taxonomy" id="571190"/>
    <lineage>
        <taxon>Bacteria</taxon>
        <taxon>Bacillati</taxon>
        <taxon>Actinomycetota</taxon>
        <taxon>Actinomycetes</taxon>
        <taxon>Pseudonocardiales</taxon>
        <taxon>Pseudonocardiaceae</taxon>
        <taxon>Saccharothrix</taxon>
    </lineage>
</organism>
<dbReference type="InterPro" id="IPR025349">
    <property type="entry name" value="DUF4253"/>
</dbReference>
<evidence type="ECO:0000256" key="1">
    <source>
        <dbReference type="SAM" id="MobiDB-lite"/>
    </source>
</evidence>
<dbReference type="RefSeq" id="WP_141983285.1">
    <property type="nucleotide sequence ID" value="NZ_VFPP01000001.1"/>
</dbReference>
<feature type="region of interest" description="Disordered" evidence="1">
    <location>
        <begin position="138"/>
        <end position="157"/>
    </location>
</feature>
<evidence type="ECO:0000313" key="3">
    <source>
        <dbReference type="EMBL" id="TQM85218.1"/>
    </source>
</evidence>